<dbReference type="EMBL" id="AP023367">
    <property type="protein sequence ID" value="BCJ96357.1"/>
    <property type="molecule type" value="Genomic_DNA"/>
</dbReference>
<dbReference type="SUPFAM" id="SSF56672">
    <property type="entry name" value="DNA/RNA polymerases"/>
    <property type="match status" value="1"/>
</dbReference>
<keyword evidence="1" id="KW-0808">Transferase</keyword>
<evidence type="ECO:0000313" key="1">
    <source>
        <dbReference type="EMBL" id="BCJ96357.1"/>
    </source>
</evidence>
<dbReference type="AlphaFoldDB" id="A0A6S6R8F5"/>
<dbReference type="NCBIfam" id="TIGR04416">
    <property type="entry name" value="group_II_RT_mat"/>
    <property type="match status" value="1"/>
</dbReference>
<reference evidence="1 2" key="1">
    <citation type="journal article" date="2016" name="Int. J. Syst. Evol. Microbiol.">
        <title>Descriptions of Anaerotaenia torta gen. nov., sp. nov. and Anaerocolumna cellulosilytica gen. nov., sp. nov. isolated from a methanogenic reactor of cattle waste.</title>
        <authorList>
            <person name="Uek A."/>
            <person name="Ohtaki Y."/>
            <person name="Kaku N."/>
            <person name="Ueki K."/>
        </authorList>
    </citation>
    <scope>NUCLEOTIDE SEQUENCE [LARGE SCALE GENOMIC DNA]</scope>
    <source>
        <strain evidence="1 2">SN021</strain>
    </source>
</reference>
<dbReference type="RefSeq" id="WP_184093215.1">
    <property type="nucleotide sequence ID" value="NZ_AP023367.1"/>
</dbReference>
<dbReference type="Proteomes" id="UP000515561">
    <property type="component" value="Chromosome"/>
</dbReference>
<accession>A0A6S6R8F5</accession>
<keyword evidence="1" id="KW-0548">Nucleotidyltransferase</keyword>
<dbReference type="InterPro" id="IPR030931">
    <property type="entry name" value="Group_II_RT_mat"/>
</dbReference>
<sequence length="628" mass="72611">MTGLRAAKKAYLRNAEYYDFQQVLDDLYAESKEQKVFSDLMGYICSEQNIRLAYRNIKTNSGSKTAGADNKTISHLEKWETAKLIQHIQKKLDYYQPQKVRRVEIPKGNGKTRPLGIPTIMDRLIQQCILQVLEPICEAKFFERSNGFRPNRNAEQAMAQAYKCIQIQHLYFVVDIDIKGFFDNVSHGKLLKQMWAMGIRDKKLLSIISCMLKAEVVGIGFPEKGTPQGGIISPLLSNIVLNELDWWIASQFELMPTQHKYSLQTARNGTGIRGHIYSSLRKYTALKECFVVRYADDFKIFCRYRSDADKMFIATKMWLKERLGLDISPEKSKVVNLKRSYSEFLGFKLRATPKGKQPNGETRYVVQSKLNEKSMKKIAEKLKSAIKEIQCPSNDTEEYKAIMRYNSMIIGWHTYYRIATDVNLDLNKYAFLVHRALKRRLKDRLKKTSDVPLSPFIKVKYGKSKQLRYVKKHPILPIGYIKHSSPMFKKKSINKFTTDGRAEIHKQLGNINMGVLHYLMLNADASKSIEYNDNRLSLYCAQQGKCAVSKKLLEIDDIHCHHKVSRKLGGNDKYQNLIIVSEDVHILLHATTKEIIEKYLRKLKPDKRQLSKVNSLRKLLSLEVIKQS</sequence>
<dbReference type="InterPro" id="IPR000477">
    <property type="entry name" value="RT_dom"/>
</dbReference>
<dbReference type="KEGG" id="acel:acsn021_39260"/>
<dbReference type="GO" id="GO:0003964">
    <property type="term" value="F:RNA-directed DNA polymerase activity"/>
    <property type="evidence" value="ECO:0007669"/>
    <property type="project" value="UniProtKB-KW"/>
</dbReference>
<proteinExistence type="predicted"/>
<keyword evidence="1" id="KW-0695">RNA-directed DNA polymerase</keyword>
<keyword evidence="2" id="KW-1185">Reference proteome</keyword>
<name>A0A6S6R8F5_9FIRM</name>
<dbReference type="InterPro" id="IPR051083">
    <property type="entry name" value="GrpII_Intron_Splice-Mob/Def"/>
</dbReference>
<dbReference type="Pfam" id="PF00078">
    <property type="entry name" value="RVT_1"/>
    <property type="match status" value="1"/>
</dbReference>
<dbReference type="InterPro" id="IPR003615">
    <property type="entry name" value="HNH_nuc"/>
</dbReference>
<dbReference type="CDD" id="cd00085">
    <property type="entry name" value="HNHc"/>
    <property type="match status" value="1"/>
</dbReference>
<dbReference type="PROSITE" id="PS50878">
    <property type="entry name" value="RT_POL"/>
    <property type="match status" value="1"/>
</dbReference>
<dbReference type="InterPro" id="IPR043502">
    <property type="entry name" value="DNA/RNA_pol_sf"/>
</dbReference>
<dbReference type="CDD" id="cd01651">
    <property type="entry name" value="RT_G2_intron"/>
    <property type="match status" value="1"/>
</dbReference>
<dbReference type="PANTHER" id="PTHR34047">
    <property type="entry name" value="NUCLEAR INTRON MATURASE 1, MITOCHONDRIAL-RELATED"/>
    <property type="match status" value="1"/>
</dbReference>
<organism evidence="1 2">
    <name type="scientific">Anaerocolumna cellulosilytica</name>
    <dbReference type="NCBI Taxonomy" id="433286"/>
    <lineage>
        <taxon>Bacteria</taxon>
        <taxon>Bacillati</taxon>
        <taxon>Bacillota</taxon>
        <taxon>Clostridia</taxon>
        <taxon>Lachnospirales</taxon>
        <taxon>Lachnospiraceae</taxon>
        <taxon>Anaerocolumna</taxon>
    </lineage>
</organism>
<dbReference type="PANTHER" id="PTHR34047:SF8">
    <property type="entry name" value="PROTEIN YKFC"/>
    <property type="match status" value="1"/>
</dbReference>
<gene>
    <name evidence="1" type="ORF">acsn021_39260</name>
</gene>
<dbReference type="SMART" id="SM00507">
    <property type="entry name" value="HNHc"/>
    <property type="match status" value="1"/>
</dbReference>
<dbReference type="Gene3D" id="1.10.30.50">
    <property type="match status" value="1"/>
</dbReference>
<protein>
    <submittedName>
        <fullName evidence="1">Group II intron reverse transcriptase/maturase</fullName>
    </submittedName>
</protein>
<evidence type="ECO:0000313" key="2">
    <source>
        <dbReference type="Proteomes" id="UP000515561"/>
    </source>
</evidence>